<name>A0ABU2H368_9ACTN</name>
<evidence type="ECO:0000256" key="1">
    <source>
        <dbReference type="ARBA" id="ARBA00022679"/>
    </source>
</evidence>
<comment type="catalytic activity">
    <reaction evidence="3">
        <text>2-C-methyl-D-erythritol 4-phosphate + CTP + H(+) = 4-CDP-2-C-methyl-D-erythritol + diphosphate</text>
        <dbReference type="Rhea" id="RHEA:13429"/>
        <dbReference type="ChEBI" id="CHEBI:15378"/>
        <dbReference type="ChEBI" id="CHEBI:33019"/>
        <dbReference type="ChEBI" id="CHEBI:37563"/>
        <dbReference type="ChEBI" id="CHEBI:57823"/>
        <dbReference type="ChEBI" id="CHEBI:58262"/>
        <dbReference type="EC" id="2.7.7.60"/>
    </reaction>
</comment>
<keyword evidence="1 3" id="KW-0808">Transferase</keyword>
<keyword evidence="5" id="KW-1185">Reference proteome</keyword>
<organism evidence="4 5">
    <name type="scientific">Lipingzhangella rawalii</name>
    <dbReference type="NCBI Taxonomy" id="2055835"/>
    <lineage>
        <taxon>Bacteria</taxon>
        <taxon>Bacillati</taxon>
        <taxon>Actinomycetota</taxon>
        <taxon>Actinomycetes</taxon>
        <taxon>Streptosporangiales</taxon>
        <taxon>Nocardiopsidaceae</taxon>
        <taxon>Lipingzhangella</taxon>
    </lineage>
</organism>
<dbReference type="HAMAP" id="MF_00108">
    <property type="entry name" value="IspD"/>
    <property type="match status" value="1"/>
</dbReference>
<comment type="function">
    <text evidence="3">Catalyzes the formation of 4-diphosphocytidyl-2-C-methyl-D-erythritol from CTP and 2-C-methyl-D-erythritol 4-phosphate (MEP).</text>
</comment>
<feature type="site" description="Transition state stabilizer" evidence="3">
    <location>
        <position position="24"/>
    </location>
</feature>
<gene>
    <name evidence="3" type="primary">ispD</name>
    <name evidence="4" type="ORF">RIF23_05475</name>
</gene>
<dbReference type="InterPro" id="IPR034683">
    <property type="entry name" value="IspD/TarI"/>
</dbReference>
<sequence>MTGWDDNTRPQVTAAVLAGGRGSRMGAQRPKQLLELAGRTILEHSLATFCSSPDVDHVLVLSASSHIDETKRVVAHLADPKITAVLPGGAERSDTSRCAIQALADRPDSDLLLLHDAARPLVEPAEIAACVSAATATGAASVAIPTSDTIVEAAPGPASTVPETVAHMPSRSGLRRMQTPQGFRLGTLRRAHDRAQADPHFQPTDDCGVVLRYLPETSVALVAGTEHNIKITHPGDIAIAAALLGRRTNQEETT</sequence>
<protein>
    <recommendedName>
        <fullName evidence="3">2-C-methyl-D-erythritol 4-phosphate cytidylyltransferase</fullName>
        <ecNumber evidence="3">2.7.7.60</ecNumber>
    </recommendedName>
    <alternativeName>
        <fullName evidence="3">4-diphosphocytidyl-2C-methyl-D-erythritol synthase</fullName>
    </alternativeName>
    <alternativeName>
        <fullName evidence="3">MEP cytidylyltransferase</fullName>
        <shortName evidence="3">MCT</shortName>
    </alternativeName>
</protein>
<dbReference type="InterPro" id="IPR029044">
    <property type="entry name" value="Nucleotide-diphossugar_trans"/>
</dbReference>
<evidence type="ECO:0000313" key="5">
    <source>
        <dbReference type="Proteomes" id="UP001250214"/>
    </source>
</evidence>
<dbReference type="EC" id="2.7.7.60" evidence="3"/>
<accession>A0ABU2H368</accession>
<dbReference type="GO" id="GO:0016779">
    <property type="term" value="F:nucleotidyltransferase activity"/>
    <property type="evidence" value="ECO:0007669"/>
    <property type="project" value="UniProtKB-KW"/>
</dbReference>
<dbReference type="InterPro" id="IPR050088">
    <property type="entry name" value="IspD/TarI_cytidylyltransf_bact"/>
</dbReference>
<comment type="caution">
    <text evidence="4">The sequence shown here is derived from an EMBL/GenBank/DDBJ whole genome shotgun (WGS) entry which is preliminary data.</text>
</comment>
<evidence type="ECO:0000256" key="3">
    <source>
        <dbReference type="HAMAP-Rule" id="MF_00108"/>
    </source>
</evidence>
<dbReference type="CDD" id="cd02516">
    <property type="entry name" value="CDP-ME_synthetase"/>
    <property type="match status" value="1"/>
</dbReference>
<feature type="site" description="Transition state stabilizer" evidence="3">
    <location>
        <position position="31"/>
    </location>
</feature>
<proteinExistence type="inferred from homology"/>
<feature type="site" description="Positions MEP for the nucleophilic attack" evidence="3">
    <location>
        <position position="230"/>
    </location>
</feature>
<feature type="site" description="Positions MEP for the nucleophilic attack" evidence="3">
    <location>
        <position position="171"/>
    </location>
</feature>
<evidence type="ECO:0000256" key="2">
    <source>
        <dbReference type="ARBA" id="ARBA00022695"/>
    </source>
</evidence>
<dbReference type="InterPro" id="IPR001228">
    <property type="entry name" value="IspD"/>
</dbReference>
<dbReference type="EMBL" id="JAVLVT010000002">
    <property type="protein sequence ID" value="MDS1269741.1"/>
    <property type="molecule type" value="Genomic_DNA"/>
</dbReference>
<dbReference type="Gene3D" id="3.90.550.10">
    <property type="entry name" value="Spore Coat Polysaccharide Biosynthesis Protein SpsA, Chain A"/>
    <property type="match status" value="1"/>
</dbReference>
<dbReference type="RefSeq" id="WP_310911287.1">
    <property type="nucleotide sequence ID" value="NZ_JAVLVT010000002.1"/>
</dbReference>
<evidence type="ECO:0000313" key="4">
    <source>
        <dbReference type="EMBL" id="MDS1269741.1"/>
    </source>
</evidence>
<reference evidence="5" key="1">
    <citation type="submission" date="2023-07" db="EMBL/GenBank/DDBJ databases">
        <title>Novel species in the genus Lipingzhangella isolated from Sambhar Salt Lake.</title>
        <authorList>
            <person name="Jiya N."/>
            <person name="Kajale S."/>
            <person name="Sharma A."/>
        </authorList>
    </citation>
    <scope>NUCLEOTIDE SEQUENCE [LARGE SCALE GENOMIC DNA]</scope>
    <source>
        <strain evidence="5">LS1_29</strain>
    </source>
</reference>
<comment type="similarity">
    <text evidence="3">Belongs to the IspD/TarI cytidylyltransferase family. IspD subfamily.</text>
</comment>
<keyword evidence="3" id="KW-0414">Isoprene biosynthesis</keyword>
<dbReference type="Pfam" id="PF01128">
    <property type="entry name" value="IspD"/>
    <property type="match status" value="1"/>
</dbReference>
<dbReference type="PANTHER" id="PTHR32125">
    <property type="entry name" value="2-C-METHYL-D-ERYTHRITOL 4-PHOSPHATE CYTIDYLYLTRANSFERASE, CHLOROPLASTIC"/>
    <property type="match status" value="1"/>
</dbReference>
<dbReference type="SUPFAM" id="SSF53448">
    <property type="entry name" value="Nucleotide-diphospho-sugar transferases"/>
    <property type="match status" value="1"/>
</dbReference>
<dbReference type="Proteomes" id="UP001250214">
    <property type="component" value="Unassembled WGS sequence"/>
</dbReference>
<comment type="pathway">
    <text evidence="3">Isoprenoid biosynthesis; isopentenyl diphosphate biosynthesis via DXP pathway; isopentenyl diphosphate from 1-deoxy-D-xylulose 5-phosphate: step 2/6.</text>
</comment>
<dbReference type="PANTHER" id="PTHR32125:SF4">
    <property type="entry name" value="2-C-METHYL-D-ERYTHRITOL 4-PHOSPHATE CYTIDYLYLTRANSFERASE, CHLOROPLASTIC"/>
    <property type="match status" value="1"/>
</dbReference>
<keyword evidence="2 3" id="KW-0548">Nucleotidyltransferase</keyword>